<feature type="region of interest" description="Disordered" evidence="1">
    <location>
        <begin position="215"/>
        <end position="237"/>
    </location>
</feature>
<protein>
    <recommendedName>
        <fullName evidence="2">Insecticidal crystal toxin domain-containing protein</fullName>
    </recommendedName>
</protein>
<dbReference type="AlphaFoldDB" id="A0A1G4ESX9"/>
<feature type="domain" description="Insecticidal crystal toxin" evidence="2">
    <location>
        <begin position="115"/>
        <end position="271"/>
    </location>
</feature>
<proteinExistence type="predicted"/>
<gene>
    <name evidence="3" type="ORF">BWGO95_03281</name>
</gene>
<dbReference type="Pfam" id="PF05431">
    <property type="entry name" value="Toxin_10"/>
    <property type="match status" value="1"/>
</dbReference>
<evidence type="ECO:0000259" key="2">
    <source>
        <dbReference type="Pfam" id="PF05431"/>
    </source>
</evidence>
<dbReference type="InterPro" id="IPR035992">
    <property type="entry name" value="Ricin_B-like_lectins"/>
</dbReference>
<dbReference type="CDD" id="cd00161">
    <property type="entry name" value="beta-trefoil_Ricin-like"/>
    <property type="match status" value="1"/>
</dbReference>
<evidence type="ECO:0000313" key="4">
    <source>
        <dbReference type="Proteomes" id="UP000195696"/>
    </source>
</evidence>
<dbReference type="SUPFAM" id="SSF50370">
    <property type="entry name" value="Ricin B-like lectins"/>
    <property type="match status" value="1"/>
</dbReference>
<dbReference type="GO" id="GO:0090729">
    <property type="term" value="F:toxin activity"/>
    <property type="evidence" value="ECO:0007669"/>
    <property type="project" value="InterPro"/>
</dbReference>
<feature type="compositionally biased region" description="Basic and acidic residues" evidence="1">
    <location>
        <begin position="223"/>
        <end position="237"/>
    </location>
</feature>
<evidence type="ECO:0000313" key="3">
    <source>
        <dbReference type="EMBL" id="SCB69129.1"/>
    </source>
</evidence>
<dbReference type="Proteomes" id="UP000195696">
    <property type="component" value="Unassembled WGS sequence"/>
</dbReference>
<sequence>MNDQALRQTKWTGSPNEQWYLRDKGNNNYEIVNQGTGKVASWAGTSVPGGYLDYVDLDESNPSDNDRLFHIPAARGTFSLPTLPTVGERPQAPDYSSIPPIDPIDKQLPQTSESVVVGAALIPSIMVKDNNASDKTKIHNSPYYTLVKEEYWEKAYSDIIPAGGSRQYTLKKGVSKTDQEKMTETVGMSFGVDLGLKFGDSSLALKSSISKTLQTEISTTTTDSKEETTVKNTPSKDGKNTGLTVYQLVTKYTLKRTDGSAVSTPWIVKDPEQALPRTHAVN</sequence>
<organism evidence="3 4">
    <name type="scientific">Bacillus mycoides</name>
    <dbReference type="NCBI Taxonomy" id="1405"/>
    <lineage>
        <taxon>Bacteria</taxon>
        <taxon>Bacillati</taxon>
        <taxon>Bacillota</taxon>
        <taxon>Bacilli</taxon>
        <taxon>Bacillales</taxon>
        <taxon>Bacillaceae</taxon>
        <taxon>Bacillus</taxon>
        <taxon>Bacillus cereus group</taxon>
    </lineage>
</organism>
<evidence type="ECO:0000256" key="1">
    <source>
        <dbReference type="SAM" id="MobiDB-lite"/>
    </source>
</evidence>
<dbReference type="InterPro" id="IPR008872">
    <property type="entry name" value="Toxin_P42"/>
</dbReference>
<accession>A0A1G4ESX9</accession>
<name>A0A1G4ESX9_BACMY</name>
<reference evidence="3 4" key="1">
    <citation type="submission" date="2016-08" db="EMBL/GenBank/DDBJ databases">
        <authorList>
            <person name="Seilhamer J.J."/>
        </authorList>
    </citation>
    <scope>NUCLEOTIDE SEQUENCE [LARGE SCALE GENOMIC DNA]</scope>
    <source>
        <strain evidence="3 4">SDA_GO95</strain>
    </source>
</reference>
<dbReference type="Gene3D" id="2.80.10.50">
    <property type="match status" value="1"/>
</dbReference>
<dbReference type="EMBL" id="FMAK01000037">
    <property type="protein sequence ID" value="SCB69129.1"/>
    <property type="molecule type" value="Genomic_DNA"/>
</dbReference>